<keyword evidence="6 16" id="KW-0812">Transmembrane</keyword>
<feature type="transmembrane region" description="Helical" evidence="16">
    <location>
        <begin position="189"/>
        <end position="209"/>
    </location>
</feature>
<gene>
    <name evidence="18" type="ORF">Bca52824_018959</name>
</gene>
<evidence type="ECO:0000256" key="6">
    <source>
        <dbReference type="ARBA" id="ARBA00022692"/>
    </source>
</evidence>
<keyword evidence="19" id="KW-1185">Reference proteome</keyword>
<evidence type="ECO:0000256" key="15">
    <source>
        <dbReference type="SAM" id="MobiDB-lite"/>
    </source>
</evidence>
<name>A0A8X8AZY5_BRACI</name>
<keyword evidence="7" id="KW-0112">Calmodulin-binding</keyword>
<keyword evidence="11 16" id="KW-0472">Membrane</keyword>
<sequence>MASPMENDDVPMLPVSNTSSSSRTMPFTSRSRSISLANTSSTIDVFNSSSVDLGYTDPVGTQRRPPLVQMSDPLSSTRSPGAPFSLPAPYTGGFSDFVGASSSQPGKHEHHLKSGKLGMCNDPYCTTCPPDYNHKAAQIPTLRVSATSDSTSHNVLDDDAKGWDRRFVTYSDKYLPRIINPDYKYVRRWTTFFVGSCLLSIFVDPLFFYPIEVYKDDRCIKIDWPTAKAFVAVRTITDVLFCVNILLQFRLAYVAPESTVIGSGELVYDPIKIASRYCRGKFFLDLFIVLPIPQILILLIIPHQLGTSGANSTKNLLRTVILAQYIPKLHRFFPLLAGQTPKGFIFESAVAKFIINLLTFMLAGHVVGSCWYLFGLQRVNQCLRNACSSNRTESECRQLIDCGRENITEVLEAWKTNANASACFQEDGFNYGIYLKTVNLTCNSTVWYTRYSYSLFWGFQQISTLAGNQVPSYFFGEVLFTMCIIGLGLFLFALLIGNMQNFLQSLGRRDTEMTLRRREVEQWMSHRRFPEGIKQRVKEVERFNWSATKGVNEESLFENMPDDLQIDIRRHLFTFIKKVRMFSKMDESILDDILERLKQSIYLKGSLVLRRGGLVKKIVFVVRGKMESTGEDNSVTPLFEGDVCGEELLTWFQERSSVNPDGTRIRMPSNGLRSNRDVKCVTDVAAFSLSVADLEDVVTLFPDSRDS</sequence>
<comment type="subcellular location">
    <subcellularLocation>
        <location evidence="1">Membrane</location>
        <topology evidence="1">Multi-pass membrane protein</topology>
    </subcellularLocation>
</comment>
<protein>
    <recommendedName>
        <fullName evidence="17">Cyclic nucleotide-binding domain-containing protein</fullName>
    </recommendedName>
</protein>
<evidence type="ECO:0000313" key="18">
    <source>
        <dbReference type="EMBL" id="KAG2315837.1"/>
    </source>
</evidence>
<evidence type="ECO:0000256" key="1">
    <source>
        <dbReference type="ARBA" id="ARBA00004141"/>
    </source>
</evidence>
<keyword evidence="14" id="KW-0407">Ion channel</keyword>
<dbReference type="InterPro" id="IPR005821">
    <property type="entry name" value="Ion_trans_dom"/>
</dbReference>
<dbReference type="PANTHER" id="PTHR45651:SF78">
    <property type="entry name" value="CYCLIC NUCLEOTIDE-BINDING DOMAIN-CONTAINING PROTEIN"/>
    <property type="match status" value="1"/>
</dbReference>
<feature type="region of interest" description="Disordered" evidence="15">
    <location>
        <begin position="1"/>
        <end position="26"/>
    </location>
</feature>
<organism evidence="18 19">
    <name type="scientific">Brassica carinata</name>
    <name type="common">Ethiopian mustard</name>
    <name type="synonym">Abyssinian cabbage</name>
    <dbReference type="NCBI Taxonomy" id="52824"/>
    <lineage>
        <taxon>Eukaryota</taxon>
        <taxon>Viridiplantae</taxon>
        <taxon>Streptophyta</taxon>
        <taxon>Embryophyta</taxon>
        <taxon>Tracheophyta</taxon>
        <taxon>Spermatophyta</taxon>
        <taxon>Magnoliopsida</taxon>
        <taxon>eudicotyledons</taxon>
        <taxon>Gunneridae</taxon>
        <taxon>Pentapetalae</taxon>
        <taxon>rosids</taxon>
        <taxon>malvids</taxon>
        <taxon>Brassicales</taxon>
        <taxon>Brassicaceae</taxon>
        <taxon>Brassiceae</taxon>
        <taxon>Brassica</taxon>
    </lineage>
</organism>
<dbReference type="EMBL" id="JAAMPC010000004">
    <property type="protein sequence ID" value="KAG2315837.1"/>
    <property type="molecule type" value="Genomic_DNA"/>
</dbReference>
<dbReference type="InterPro" id="IPR014710">
    <property type="entry name" value="RmlC-like_jellyroll"/>
</dbReference>
<feature type="domain" description="Cyclic nucleotide-binding" evidence="17">
    <location>
        <begin position="581"/>
        <end position="657"/>
    </location>
</feature>
<evidence type="ECO:0000256" key="16">
    <source>
        <dbReference type="SAM" id="Phobius"/>
    </source>
</evidence>
<feature type="transmembrane region" description="Helical" evidence="16">
    <location>
        <begin position="282"/>
        <end position="301"/>
    </location>
</feature>
<keyword evidence="13" id="KW-1071">Ligand-gated ion channel</keyword>
<evidence type="ECO:0000256" key="7">
    <source>
        <dbReference type="ARBA" id="ARBA00022860"/>
    </source>
</evidence>
<evidence type="ECO:0000256" key="8">
    <source>
        <dbReference type="ARBA" id="ARBA00022989"/>
    </source>
</evidence>
<dbReference type="SUPFAM" id="SSF51206">
    <property type="entry name" value="cAMP-binding domain-like"/>
    <property type="match status" value="1"/>
</dbReference>
<feature type="compositionally biased region" description="Polar residues" evidence="15">
    <location>
        <begin position="15"/>
        <end position="26"/>
    </location>
</feature>
<evidence type="ECO:0000256" key="10">
    <source>
        <dbReference type="ARBA" id="ARBA00023065"/>
    </source>
</evidence>
<dbReference type="PROSITE" id="PS50042">
    <property type="entry name" value="CNMP_BINDING_3"/>
    <property type="match status" value="1"/>
</dbReference>
<evidence type="ECO:0000256" key="13">
    <source>
        <dbReference type="ARBA" id="ARBA00023286"/>
    </source>
</evidence>
<dbReference type="GO" id="GO:0030552">
    <property type="term" value="F:cAMP binding"/>
    <property type="evidence" value="ECO:0007669"/>
    <property type="project" value="UniProtKB-KW"/>
</dbReference>
<proteinExistence type="inferred from homology"/>
<dbReference type="GO" id="GO:0016020">
    <property type="term" value="C:membrane"/>
    <property type="evidence" value="ECO:0007669"/>
    <property type="project" value="UniProtKB-SubCell"/>
</dbReference>
<comment type="caution">
    <text evidence="18">The sequence shown here is derived from an EMBL/GenBank/DDBJ whole genome shotgun (WGS) entry which is preliminary data.</text>
</comment>
<dbReference type="Pfam" id="PF00520">
    <property type="entry name" value="Ion_trans"/>
    <property type="match status" value="1"/>
</dbReference>
<keyword evidence="12" id="KW-0114">cAMP</keyword>
<evidence type="ECO:0000256" key="4">
    <source>
        <dbReference type="ARBA" id="ARBA00022535"/>
    </source>
</evidence>
<evidence type="ECO:0000259" key="17">
    <source>
        <dbReference type="PROSITE" id="PS50042"/>
    </source>
</evidence>
<dbReference type="PRINTS" id="PR01463">
    <property type="entry name" value="EAGCHANLFMLY"/>
</dbReference>
<feature type="transmembrane region" description="Helical" evidence="16">
    <location>
        <begin position="353"/>
        <end position="374"/>
    </location>
</feature>
<dbReference type="Gene3D" id="1.10.287.630">
    <property type="entry name" value="Helix hairpin bin"/>
    <property type="match status" value="1"/>
</dbReference>
<dbReference type="Gene3D" id="1.10.287.70">
    <property type="match status" value="1"/>
</dbReference>
<keyword evidence="9" id="KW-0547">Nucleotide-binding</keyword>
<evidence type="ECO:0000256" key="9">
    <source>
        <dbReference type="ARBA" id="ARBA00022992"/>
    </source>
</evidence>
<comment type="similarity">
    <text evidence="2">Belongs to the cyclic nucleotide-gated cation channel (TC 1.A.1.5) family.</text>
</comment>
<dbReference type="Proteomes" id="UP000886595">
    <property type="component" value="Unassembled WGS sequence"/>
</dbReference>
<dbReference type="SUPFAM" id="SSF81324">
    <property type="entry name" value="Voltage-gated potassium channels"/>
    <property type="match status" value="1"/>
</dbReference>
<dbReference type="InterPro" id="IPR018490">
    <property type="entry name" value="cNMP-bd_dom_sf"/>
</dbReference>
<dbReference type="InterPro" id="IPR003938">
    <property type="entry name" value="K_chnl_volt-dep_EAG/ELK/ERG"/>
</dbReference>
<evidence type="ECO:0000256" key="2">
    <source>
        <dbReference type="ARBA" id="ARBA00010486"/>
    </source>
</evidence>
<feature type="region of interest" description="Disordered" evidence="15">
    <location>
        <begin position="56"/>
        <end position="79"/>
    </location>
</feature>
<dbReference type="GO" id="GO:0005516">
    <property type="term" value="F:calmodulin binding"/>
    <property type="evidence" value="ECO:0007669"/>
    <property type="project" value="UniProtKB-KW"/>
</dbReference>
<evidence type="ECO:0000256" key="3">
    <source>
        <dbReference type="ARBA" id="ARBA00022448"/>
    </source>
</evidence>
<dbReference type="CDD" id="cd00038">
    <property type="entry name" value="CAP_ED"/>
    <property type="match status" value="1"/>
</dbReference>
<keyword evidence="10" id="KW-0406">Ion transport</keyword>
<dbReference type="GO" id="GO:0005249">
    <property type="term" value="F:voltage-gated potassium channel activity"/>
    <property type="evidence" value="ECO:0007669"/>
    <property type="project" value="InterPro"/>
</dbReference>
<evidence type="ECO:0000313" key="19">
    <source>
        <dbReference type="Proteomes" id="UP000886595"/>
    </source>
</evidence>
<keyword evidence="4" id="KW-0140">cGMP</keyword>
<dbReference type="GO" id="GO:0030553">
    <property type="term" value="F:cGMP binding"/>
    <property type="evidence" value="ECO:0007669"/>
    <property type="project" value="UniProtKB-KW"/>
</dbReference>
<dbReference type="Gene3D" id="2.60.120.10">
    <property type="entry name" value="Jelly Rolls"/>
    <property type="match status" value="1"/>
</dbReference>
<keyword evidence="3" id="KW-0813">Transport</keyword>
<dbReference type="PANTHER" id="PTHR45651">
    <property type="entry name" value="CYCLIC NUCLEOTIDE-GATED ION CHANNEL 15-RELATED-RELATED"/>
    <property type="match status" value="1"/>
</dbReference>
<evidence type="ECO:0000256" key="12">
    <source>
        <dbReference type="ARBA" id="ARBA00023149"/>
    </source>
</evidence>
<keyword evidence="8 16" id="KW-1133">Transmembrane helix</keyword>
<evidence type="ECO:0000256" key="14">
    <source>
        <dbReference type="ARBA" id="ARBA00023303"/>
    </source>
</evidence>
<dbReference type="OrthoDB" id="421226at2759"/>
<dbReference type="InterPro" id="IPR000595">
    <property type="entry name" value="cNMP-bd_dom"/>
</dbReference>
<reference evidence="18 19" key="1">
    <citation type="submission" date="2020-02" db="EMBL/GenBank/DDBJ databases">
        <authorList>
            <person name="Ma Q."/>
            <person name="Huang Y."/>
            <person name="Song X."/>
            <person name="Pei D."/>
        </authorList>
    </citation>
    <scope>NUCLEOTIDE SEQUENCE [LARGE SCALE GENOMIC DNA]</scope>
    <source>
        <strain evidence="18">Sxm20200214</strain>
        <tissue evidence="18">Leaf</tissue>
    </source>
</reference>
<keyword evidence="9" id="KW-0142">cGMP-binding</keyword>
<evidence type="ECO:0000256" key="5">
    <source>
        <dbReference type="ARBA" id="ARBA00022566"/>
    </source>
</evidence>
<keyword evidence="5" id="KW-0116">cAMP-binding</keyword>
<evidence type="ECO:0000256" key="11">
    <source>
        <dbReference type="ARBA" id="ARBA00023136"/>
    </source>
</evidence>
<feature type="transmembrane region" description="Helical" evidence="16">
    <location>
        <begin position="473"/>
        <end position="496"/>
    </location>
</feature>
<accession>A0A8X8AZY5</accession>
<dbReference type="AlphaFoldDB" id="A0A8X8AZY5"/>